<dbReference type="SUPFAM" id="SSF54975">
    <property type="entry name" value="Acylphosphatase/BLUF domain-like"/>
    <property type="match status" value="1"/>
</dbReference>
<dbReference type="AlphaFoldDB" id="A0A1H3ZIM8"/>
<feature type="active site" evidence="4">
    <location>
        <position position="20"/>
    </location>
</feature>
<evidence type="ECO:0000256" key="1">
    <source>
        <dbReference type="ARBA" id="ARBA00005614"/>
    </source>
</evidence>
<evidence type="ECO:0000313" key="9">
    <source>
        <dbReference type="Proteomes" id="UP000199409"/>
    </source>
</evidence>
<dbReference type="GO" id="GO:0003998">
    <property type="term" value="F:acylphosphatase activity"/>
    <property type="evidence" value="ECO:0007669"/>
    <property type="project" value="UniProtKB-EC"/>
</dbReference>
<accession>A0A1H3ZIM8</accession>
<organism evidence="8 9">
    <name type="scientific">Desulfuromusa kysingii</name>
    <dbReference type="NCBI Taxonomy" id="37625"/>
    <lineage>
        <taxon>Bacteria</taxon>
        <taxon>Pseudomonadati</taxon>
        <taxon>Thermodesulfobacteriota</taxon>
        <taxon>Desulfuromonadia</taxon>
        <taxon>Desulfuromonadales</taxon>
        <taxon>Geopsychrobacteraceae</taxon>
        <taxon>Desulfuromusa</taxon>
    </lineage>
</organism>
<proteinExistence type="inferred from homology"/>
<dbReference type="NCBIfam" id="NF011016">
    <property type="entry name" value="PRK14444.1"/>
    <property type="match status" value="1"/>
</dbReference>
<feature type="domain" description="Acylphosphatase-like" evidence="7">
    <location>
        <begin position="5"/>
        <end position="91"/>
    </location>
</feature>
<evidence type="ECO:0000256" key="5">
    <source>
        <dbReference type="RuleBase" id="RU000553"/>
    </source>
</evidence>
<dbReference type="STRING" id="37625.SAMN05660420_01538"/>
<evidence type="ECO:0000256" key="6">
    <source>
        <dbReference type="RuleBase" id="RU004168"/>
    </source>
</evidence>
<evidence type="ECO:0000313" key="8">
    <source>
        <dbReference type="EMBL" id="SEA23428.1"/>
    </source>
</evidence>
<comment type="similarity">
    <text evidence="1 6">Belongs to the acylphosphatase family.</text>
</comment>
<dbReference type="PROSITE" id="PS00151">
    <property type="entry name" value="ACYLPHOSPHATASE_2"/>
    <property type="match status" value="1"/>
</dbReference>
<evidence type="ECO:0000256" key="3">
    <source>
        <dbReference type="ARBA" id="ARBA00047645"/>
    </source>
</evidence>
<dbReference type="InterPro" id="IPR020456">
    <property type="entry name" value="Acylphosphatase"/>
</dbReference>
<dbReference type="Gene3D" id="3.30.70.100">
    <property type="match status" value="1"/>
</dbReference>
<evidence type="ECO:0000256" key="2">
    <source>
        <dbReference type="ARBA" id="ARBA00012150"/>
    </source>
</evidence>
<comment type="catalytic activity">
    <reaction evidence="3 4 5">
        <text>an acyl phosphate + H2O = a carboxylate + phosphate + H(+)</text>
        <dbReference type="Rhea" id="RHEA:14965"/>
        <dbReference type="ChEBI" id="CHEBI:15377"/>
        <dbReference type="ChEBI" id="CHEBI:15378"/>
        <dbReference type="ChEBI" id="CHEBI:29067"/>
        <dbReference type="ChEBI" id="CHEBI:43474"/>
        <dbReference type="ChEBI" id="CHEBI:59918"/>
        <dbReference type="EC" id="3.6.1.7"/>
    </reaction>
</comment>
<feature type="active site" evidence="4">
    <location>
        <position position="38"/>
    </location>
</feature>
<dbReference type="InterPro" id="IPR017968">
    <property type="entry name" value="Acylphosphatase_CS"/>
</dbReference>
<dbReference type="InterPro" id="IPR001792">
    <property type="entry name" value="Acylphosphatase-like_dom"/>
</dbReference>
<dbReference type="EC" id="3.6.1.7" evidence="2 4"/>
<dbReference type="InterPro" id="IPR036046">
    <property type="entry name" value="Acylphosphatase-like_dom_sf"/>
</dbReference>
<protein>
    <recommendedName>
        <fullName evidence="2 4">Acylphosphatase</fullName>
        <ecNumber evidence="2 4">3.6.1.7</ecNumber>
    </recommendedName>
</protein>
<reference evidence="8 9" key="1">
    <citation type="submission" date="2016-10" db="EMBL/GenBank/DDBJ databases">
        <authorList>
            <person name="de Groot N.N."/>
        </authorList>
    </citation>
    <scope>NUCLEOTIDE SEQUENCE [LARGE SCALE GENOMIC DNA]</scope>
    <source>
        <strain evidence="8 9">DSM 7343</strain>
    </source>
</reference>
<dbReference type="PROSITE" id="PS00150">
    <property type="entry name" value="ACYLPHOSPHATASE_1"/>
    <property type="match status" value="1"/>
</dbReference>
<dbReference type="Pfam" id="PF00708">
    <property type="entry name" value="Acylphosphatase"/>
    <property type="match status" value="1"/>
</dbReference>
<dbReference type="Proteomes" id="UP000199409">
    <property type="component" value="Unassembled WGS sequence"/>
</dbReference>
<dbReference type="PRINTS" id="PR00112">
    <property type="entry name" value="ACYLPHPHTASE"/>
</dbReference>
<dbReference type="RefSeq" id="WP_092346378.1">
    <property type="nucleotide sequence ID" value="NZ_FNQN01000004.1"/>
</dbReference>
<dbReference type="OrthoDB" id="9808093at2"/>
<dbReference type="PROSITE" id="PS51160">
    <property type="entry name" value="ACYLPHOSPHATASE_3"/>
    <property type="match status" value="1"/>
</dbReference>
<dbReference type="PANTHER" id="PTHR47268">
    <property type="entry name" value="ACYLPHOSPHATASE"/>
    <property type="match status" value="1"/>
</dbReference>
<sequence length="91" mass="10522">MRHVRADVRVTGKVQGVWFRQSTKNMAERYEITGWCRNNSDGTVTAVFEGEKPAVEAVIEWCKSGPELARVDDLEVQWREATGDFKQFFIR</sequence>
<keyword evidence="4 5" id="KW-0378">Hydrolase</keyword>
<dbReference type="PANTHER" id="PTHR47268:SF4">
    <property type="entry name" value="ACYLPHOSPHATASE"/>
    <property type="match status" value="1"/>
</dbReference>
<keyword evidence="9" id="KW-1185">Reference proteome</keyword>
<evidence type="ECO:0000256" key="4">
    <source>
        <dbReference type="PROSITE-ProRule" id="PRU00520"/>
    </source>
</evidence>
<name>A0A1H3ZIM8_9BACT</name>
<gene>
    <name evidence="8" type="ORF">SAMN05660420_01538</name>
</gene>
<evidence type="ECO:0000259" key="7">
    <source>
        <dbReference type="PROSITE" id="PS51160"/>
    </source>
</evidence>
<dbReference type="EMBL" id="FNQN01000004">
    <property type="protein sequence ID" value="SEA23428.1"/>
    <property type="molecule type" value="Genomic_DNA"/>
</dbReference>